<protein>
    <submittedName>
        <fullName evidence="1">Uncharacterized protein</fullName>
    </submittedName>
</protein>
<organism evidence="1 2">
    <name type="scientific">Anoxybacterium hadale</name>
    <dbReference type="NCBI Taxonomy" id="3408580"/>
    <lineage>
        <taxon>Bacteria</taxon>
        <taxon>Bacillati</taxon>
        <taxon>Bacillota</taxon>
        <taxon>Clostridia</taxon>
        <taxon>Peptostreptococcales</taxon>
        <taxon>Anaerovoracaceae</taxon>
        <taxon>Anoxybacterium</taxon>
    </lineage>
</organism>
<reference evidence="1" key="1">
    <citation type="submission" date="2019-08" db="EMBL/GenBank/DDBJ databases">
        <title>Genome sequence of Clostridiales bacterium MT110.</title>
        <authorList>
            <person name="Cao J."/>
        </authorList>
    </citation>
    <scope>NUCLEOTIDE SEQUENCE</scope>
    <source>
        <strain evidence="1">MT110</strain>
    </source>
</reference>
<evidence type="ECO:0000313" key="1">
    <source>
        <dbReference type="EMBL" id="QOX63798.1"/>
    </source>
</evidence>
<accession>A0ACD1ABZ2</accession>
<keyword evidence="2" id="KW-1185">Reference proteome</keyword>
<evidence type="ECO:0000313" key="2">
    <source>
        <dbReference type="Proteomes" id="UP000594014"/>
    </source>
</evidence>
<sequence>MRRYEWRNRRKYTVKSTSLIILLSLTILLAPAEVYAKTVTASIPTFPVTVNGQAMESVYNQYPFLLYMGITYFPMTYDNARFLNVKVNWYEKSRSYGNKSVLFVGVAEDRNGELKMSSTKTPNKKQYPVTVAEYGIALNTTNPSKYLDNQKEEYPILNFRGITYFPLTWRFAVEEFGWEYSYDKQNGLNIKSSDPFRPIISDSVIGATLPRATGTDYYYSDKYYVGYPTTTWDNNYRLIIRKRGGDEREYSLENQIQGDYYFNVKKNNSGAFVASEPSINNNLLSIECRKVSSNSAESSVILTIDLDTGKVVAENTKD</sequence>
<dbReference type="EMBL" id="CP042469">
    <property type="protein sequence ID" value="QOX63798.1"/>
    <property type="molecule type" value="Genomic_DNA"/>
</dbReference>
<proteinExistence type="predicted"/>
<gene>
    <name evidence="1" type="ORF">FRZ06_10790</name>
</gene>
<dbReference type="Proteomes" id="UP000594014">
    <property type="component" value="Chromosome"/>
</dbReference>
<name>A0ACD1ABZ2_9FIRM</name>